<gene>
    <name evidence="2" type="ORF">METZ01_LOCUS277319</name>
</gene>
<organism evidence="2">
    <name type="scientific">marine metagenome</name>
    <dbReference type="NCBI Taxonomy" id="408172"/>
    <lineage>
        <taxon>unclassified sequences</taxon>
        <taxon>metagenomes</taxon>
        <taxon>ecological metagenomes</taxon>
    </lineage>
</organism>
<proteinExistence type="predicted"/>
<reference evidence="2" key="1">
    <citation type="submission" date="2018-05" db="EMBL/GenBank/DDBJ databases">
        <authorList>
            <person name="Lanie J.A."/>
            <person name="Ng W.-L."/>
            <person name="Kazmierczak K.M."/>
            <person name="Andrzejewski T.M."/>
            <person name="Davidsen T.M."/>
            <person name="Wayne K.J."/>
            <person name="Tettelin H."/>
            <person name="Glass J.I."/>
            <person name="Rusch D."/>
            <person name="Podicherti R."/>
            <person name="Tsui H.-C.T."/>
            <person name="Winkler M.E."/>
        </authorList>
    </citation>
    <scope>NUCLEOTIDE SEQUENCE</scope>
</reference>
<sequence>GSKKRGARRTILQVHIKGARQRVSTDIETSKEMTRVLQYQGATLQGTKILLLDQNRLYDINRSTGTYRQQTLPATKRVAPASAGKPAASAASADPNREITVRTRVLQDTMRIAGVLCHRVAAEMTARHFKPTQTVQRVNRYLYQAWMADAFPGYDDIVAFRGLQQVRTSLAPLLRGGLDQLTDVVEDPERLETELENLRGFPMQSELKIFAKVGSAKERQLLRLSRRVLSLSHQSLPDSLFRPSRDLKSVK</sequence>
<dbReference type="EMBL" id="UINC01081003">
    <property type="protein sequence ID" value="SVC24465.1"/>
    <property type="molecule type" value="Genomic_DNA"/>
</dbReference>
<feature type="non-terminal residue" evidence="2">
    <location>
        <position position="1"/>
    </location>
</feature>
<protein>
    <submittedName>
        <fullName evidence="2">Uncharacterized protein</fullName>
    </submittedName>
</protein>
<name>A0A382KLL2_9ZZZZ</name>
<accession>A0A382KLL2</accession>
<dbReference type="AlphaFoldDB" id="A0A382KLL2"/>
<feature type="compositionally biased region" description="Low complexity" evidence="1">
    <location>
        <begin position="79"/>
        <end position="94"/>
    </location>
</feature>
<evidence type="ECO:0000313" key="2">
    <source>
        <dbReference type="EMBL" id="SVC24465.1"/>
    </source>
</evidence>
<evidence type="ECO:0000256" key="1">
    <source>
        <dbReference type="SAM" id="MobiDB-lite"/>
    </source>
</evidence>
<feature type="region of interest" description="Disordered" evidence="1">
    <location>
        <begin position="74"/>
        <end position="96"/>
    </location>
</feature>